<dbReference type="Pfam" id="PF02576">
    <property type="entry name" value="RimP_N"/>
    <property type="match status" value="1"/>
</dbReference>
<feature type="domain" description="Ribosome maturation factor RimP N-terminal" evidence="4">
    <location>
        <begin position="13"/>
        <end position="85"/>
    </location>
</feature>
<keyword evidence="2 3" id="KW-0690">Ribosome biogenesis</keyword>
<evidence type="ECO:0000313" key="6">
    <source>
        <dbReference type="EMBL" id="MDG3013922.1"/>
    </source>
</evidence>
<evidence type="ECO:0000313" key="7">
    <source>
        <dbReference type="Proteomes" id="UP001152755"/>
    </source>
</evidence>
<name>A0A9X4LZ71_9ACTN</name>
<dbReference type="Proteomes" id="UP001152755">
    <property type="component" value="Unassembled WGS sequence"/>
</dbReference>
<dbReference type="NCBIfam" id="NF000930">
    <property type="entry name" value="PRK00092.2-2"/>
    <property type="match status" value="1"/>
</dbReference>
<gene>
    <name evidence="3 6" type="primary">rimP</name>
    <name evidence="6" type="ORF">NVS88_05050</name>
</gene>
<dbReference type="PANTHER" id="PTHR33867">
    <property type="entry name" value="RIBOSOME MATURATION FACTOR RIMP"/>
    <property type="match status" value="1"/>
</dbReference>
<dbReference type="InterPro" id="IPR035956">
    <property type="entry name" value="RimP_N_sf"/>
</dbReference>
<evidence type="ECO:0000256" key="1">
    <source>
        <dbReference type="ARBA" id="ARBA00022490"/>
    </source>
</evidence>
<dbReference type="InterPro" id="IPR028989">
    <property type="entry name" value="RimP_N"/>
</dbReference>
<dbReference type="GO" id="GO:0006412">
    <property type="term" value="P:translation"/>
    <property type="evidence" value="ECO:0007669"/>
    <property type="project" value="TreeGrafter"/>
</dbReference>
<dbReference type="InterPro" id="IPR003728">
    <property type="entry name" value="Ribosome_maturation_RimP"/>
</dbReference>
<comment type="caution">
    <text evidence="6">The sequence shown here is derived from an EMBL/GenBank/DDBJ whole genome shotgun (WGS) entry which is preliminary data.</text>
</comment>
<proteinExistence type="inferred from homology"/>
<evidence type="ECO:0000256" key="3">
    <source>
        <dbReference type="HAMAP-Rule" id="MF_01077"/>
    </source>
</evidence>
<keyword evidence="7" id="KW-1185">Reference proteome</keyword>
<protein>
    <recommendedName>
        <fullName evidence="3">Ribosome maturation factor RimP</fullName>
    </recommendedName>
</protein>
<dbReference type="GO" id="GO:0000028">
    <property type="term" value="P:ribosomal small subunit assembly"/>
    <property type="evidence" value="ECO:0007669"/>
    <property type="project" value="TreeGrafter"/>
</dbReference>
<accession>A0A9X4LZ71</accession>
<comment type="similarity">
    <text evidence="3">Belongs to the RimP family.</text>
</comment>
<dbReference type="Pfam" id="PF17384">
    <property type="entry name" value="DUF150_C"/>
    <property type="match status" value="1"/>
</dbReference>
<sequence>MPVPHRDKVVELLGGLVEREGYDLEDVIVTSAGKRSVVKVVVDSDSGLELDAVAHLSQLVSDVLDEENSFGEAPYTLEVTSPGIDRPLTEPRHWRRARGRKVAVDLTGAEQLLARVGRLEESRKSAPTVGLVVRGKGGPSVRQVPLADIRRAVVQVEFSTPDPRELELAGGVVQGRVPAGDLDNAVAAGATDEAGVAEEMKESDK</sequence>
<dbReference type="EMBL" id="JANRHA010000002">
    <property type="protein sequence ID" value="MDG3013922.1"/>
    <property type="molecule type" value="Genomic_DNA"/>
</dbReference>
<keyword evidence="1 3" id="KW-0963">Cytoplasm</keyword>
<dbReference type="Gene3D" id="3.30.300.70">
    <property type="entry name" value="RimP-like superfamily, N-terminal"/>
    <property type="match status" value="1"/>
</dbReference>
<evidence type="ECO:0000256" key="2">
    <source>
        <dbReference type="ARBA" id="ARBA00022517"/>
    </source>
</evidence>
<comment type="subcellular location">
    <subcellularLocation>
        <location evidence="3">Cytoplasm</location>
    </subcellularLocation>
</comment>
<dbReference type="InterPro" id="IPR028998">
    <property type="entry name" value="RimP_C"/>
</dbReference>
<evidence type="ECO:0000259" key="4">
    <source>
        <dbReference type="Pfam" id="PF02576"/>
    </source>
</evidence>
<reference evidence="6" key="1">
    <citation type="submission" date="2022-08" db="EMBL/GenBank/DDBJ databases">
        <title>Genome analysis of Corynebacteriales strain.</title>
        <authorList>
            <person name="Lee S.D."/>
        </authorList>
    </citation>
    <scope>NUCLEOTIDE SEQUENCE</scope>
    <source>
        <strain evidence="6">D3-21</strain>
    </source>
</reference>
<dbReference type="GO" id="GO:0005829">
    <property type="term" value="C:cytosol"/>
    <property type="evidence" value="ECO:0007669"/>
    <property type="project" value="TreeGrafter"/>
</dbReference>
<dbReference type="SUPFAM" id="SSF75420">
    <property type="entry name" value="YhbC-like, N-terminal domain"/>
    <property type="match status" value="1"/>
</dbReference>
<dbReference type="PANTHER" id="PTHR33867:SF1">
    <property type="entry name" value="RIBOSOME MATURATION FACTOR RIMP"/>
    <property type="match status" value="1"/>
</dbReference>
<comment type="function">
    <text evidence="3">Required for maturation of 30S ribosomal subunits.</text>
</comment>
<feature type="domain" description="Ribosome maturation factor RimP C-terminal" evidence="5">
    <location>
        <begin position="88"/>
        <end position="158"/>
    </location>
</feature>
<dbReference type="HAMAP" id="MF_01077">
    <property type="entry name" value="RimP"/>
    <property type="match status" value="1"/>
</dbReference>
<dbReference type="RefSeq" id="WP_277832857.1">
    <property type="nucleotide sequence ID" value="NZ_JAAIVF010000003.1"/>
</dbReference>
<evidence type="ECO:0000259" key="5">
    <source>
        <dbReference type="Pfam" id="PF17384"/>
    </source>
</evidence>
<dbReference type="AlphaFoldDB" id="A0A9X4LZ71"/>
<organism evidence="6 7">
    <name type="scientific">Speluncibacter jeojiensis</name>
    <dbReference type="NCBI Taxonomy" id="2710754"/>
    <lineage>
        <taxon>Bacteria</taxon>
        <taxon>Bacillati</taxon>
        <taxon>Actinomycetota</taxon>
        <taxon>Actinomycetes</taxon>
        <taxon>Mycobacteriales</taxon>
        <taxon>Speluncibacteraceae</taxon>
        <taxon>Speluncibacter</taxon>
    </lineage>
</organism>